<dbReference type="NCBIfam" id="NF003956">
    <property type="entry name" value="PRK05454.1-3"/>
    <property type="match status" value="1"/>
</dbReference>
<dbReference type="InterPro" id="IPR023725">
    <property type="entry name" value="Glucans_biosynth_gluTrFase_H"/>
</dbReference>
<comment type="subcellular location">
    <subcellularLocation>
        <location evidence="1">Cell inner membrane</location>
        <topology evidence="1">Multi-pass membrane protein</topology>
    </subcellularLocation>
    <subcellularLocation>
        <location evidence="12">Cell membrane</location>
        <topology evidence="12">Multi-pass membrane protein</topology>
    </subcellularLocation>
</comment>
<dbReference type="PANTHER" id="PTHR43867">
    <property type="entry name" value="CELLULOSE SYNTHASE CATALYTIC SUBUNIT A [UDP-FORMING]"/>
    <property type="match status" value="1"/>
</dbReference>
<keyword evidence="5 12" id="KW-1003">Cell membrane</keyword>
<organism evidence="14 15">
    <name type="scientific">Methylobacterium aerolatum</name>
    <dbReference type="NCBI Taxonomy" id="418708"/>
    <lineage>
        <taxon>Bacteria</taxon>
        <taxon>Pseudomonadati</taxon>
        <taxon>Pseudomonadota</taxon>
        <taxon>Alphaproteobacteria</taxon>
        <taxon>Hyphomicrobiales</taxon>
        <taxon>Methylobacteriaceae</taxon>
        <taxon>Methylobacterium</taxon>
    </lineage>
</organism>
<dbReference type="Proteomes" id="UP001231124">
    <property type="component" value="Unassembled WGS sequence"/>
</dbReference>
<keyword evidence="9 12" id="KW-0812">Transmembrane</keyword>
<evidence type="ECO:0000256" key="8">
    <source>
        <dbReference type="ARBA" id="ARBA00022679"/>
    </source>
</evidence>
<keyword evidence="15" id="KW-1185">Reference proteome</keyword>
<reference evidence="14 15" key="1">
    <citation type="submission" date="2023-07" db="EMBL/GenBank/DDBJ databases">
        <title>Genomic Encyclopedia of Type Strains, Phase IV (KMG-IV): sequencing the most valuable type-strain genomes for metagenomic binning, comparative biology and taxonomic classification.</title>
        <authorList>
            <person name="Goeker M."/>
        </authorList>
    </citation>
    <scope>NUCLEOTIDE SEQUENCE [LARGE SCALE GENOMIC DNA]</scope>
    <source>
        <strain evidence="14 15">DSM 19013</strain>
    </source>
</reference>
<dbReference type="InterPro" id="IPR029044">
    <property type="entry name" value="Nucleotide-diphossugar_trans"/>
</dbReference>
<sequence>MEATQAKAHADAPAGAPVPASALAPALPPPSPLAMPVQSLREGPPRVEGAPVAPRSLVLTRILVIGGAALMTAIGGRQMFLVLNGSGESTLGWIVLVLFVVLFAWIALAFTSALAGLVDMLGRRRRQPAGTGPLPTLTGRTALLMPCYNEHPARVTAGLQAISESLAATGRLDHFDIFLLSDTTDPDVWLAEEAAFLALRERTGGHGRIFYRRRAKNTERKAGNIADWVRRFGGAYPLMLILDADSVMEGDTIVRLSAMMEAEPGTGLIQTLPVIVNGTTLFARMQQFAGRVYGPLIAHGIALWHGTEGNYWGHNAIIRTRAFAEQAGLPLLPGRTPFGGHVLSHDFVEAALIRRGGWAVRMVPDLGGSFEEGPPSLTDVAVRDRRWCQGNLQHAAILPTKGLHWVSRLHLMMGIGSYVTSPLWLVFLLAGVLISLQARFVRPEYFGDERSLFPNWPKVDPVLAGQLFGATMAVLLAPKLMAYIALLFDPAARRASGGGLRAFLGMLIETLVGGLIAPIAMLIQTSAVAGVLLGRDSGWNAQRRDDGRVPLRTVVAGYWQYTVFGLLLAGAAYAVSTPLFLWMTPVLIGLGLAVPLVLLTSSRSAGRALRRLGLLRTVEEAAPPPSLVRAGELYRDLVRQPEEEALSRLLRDDALRAHHLDALPPPRQRGEGPLDTALVVGLAKLADADTLEPAWASLTRAEKAAVLGSREGVERAVAMAA</sequence>
<evidence type="ECO:0000256" key="3">
    <source>
        <dbReference type="ARBA" id="ARBA00009337"/>
    </source>
</evidence>
<feature type="transmembrane region" description="Helical" evidence="12">
    <location>
        <begin position="62"/>
        <end position="81"/>
    </location>
</feature>
<name>A0ABU0I6C7_9HYPH</name>
<evidence type="ECO:0000256" key="1">
    <source>
        <dbReference type="ARBA" id="ARBA00004429"/>
    </source>
</evidence>
<dbReference type="NCBIfam" id="NF003958">
    <property type="entry name" value="PRK05454.2-1"/>
    <property type="match status" value="1"/>
</dbReference>
<evidence type="ECO:0000313" key="15">
    <source>
        <dbReference type="Proteomes" id="UP001231124"/>
    </source>
</evidence>
<comment type="similarity">
    <text evidence="3 12">Belongs to the glycosyltransferase 2 family. OpgH subfamily.</text>
</comment>
<dbReference type="Pfam" id="PF13632">
    <property type="entry name" value="Glyco_trans_2_3"/>
    <property type="match status" value="1"/>
</dbReference>
<dbReference type="EC" id="2.4.1.-" evidence="12"/>
<keyword evidence="7 12" id="KW-0328">Glycosyltransferase</keyword>
<evidence type="ECO:0000256" key="7">
    <source>
        <dbReference type="ARBA" id="ARBA00022676"/>
    </source>
</evidence>
<keyword evidence="10 12" id="KW-1133">Transmembrane helix</keyword>
<evidence type="ECO:0000256" key="9">
    <source>
        <dbReference type="ARBA" id="ARBA00022692"/>
    </source>
</evidence>
<dbReference type="InterPro" id="IPR050321">
    <property type="entry name" value="Glycosyltr_2/OpgH_subfam"/>
</dbReference>
<feature type="transmembrane region" description="Helical" evidence="12">
    <location>
        <begin position="579"/>
        <end position="601"/>
    </location>
</feature>
<evidence type="ECO:0000256" key="5">
    <source>
        <dbReference type="ARBA" id="ARBA00022475"/>
    </source>
</evidence>
<dbReference type="EMBL" id="JAUSVP010000016">
    <property type="protein sequence ID" value="MDQ0449652.1"/>
    <property type="molecule type" value="Genomic_DNA"/>
</dbReference>
<dbReference type="GO" id="GO:0016757">
    <property type="term" value="F:glycosyltransferase activity"/>
    <property type="evidence" value="ECO:0007669"/>
    <property type="project" value="UniProtKB-KW"/>
</dbReference>
<proteinExistence type="inferred from homology"/>
<evidence type="ECO:0000259" key="13">
    <source>
        <dbReference type="Pfam" id="PF13632"/>
    </source>
</evidence>
<dbReference type="CDD" id="cd04191">
    <property type="entry name" value="Glucan_BSP_MdoH"/>
    <property type="match status" value="1"/>
</dbReference>
<evidence type="ECO:0000256" key="11">
    <source>
        <dbReference type="ARBA" id="ARBA00023136"/>
    </source>
</evidence>
<evidence type="ECO:0000256" key="12">
    <source>
        <dbReference type="HAMAP-Rule" id="MF_01072"/>
    </source>
</evidence>
<evidence type="ECO:0000256" key="2">
    <source>
        <dbReference type="ARBA" id="ARBA00005001"/>
    </source>
</evidence>
<feature type="transmembrane region" description="Helical" evidence="12">
    <location>
        <begin position="93"/>
        <end position="118"/>
    </location>
</feature>
<dbReference type="PANTHER" id="PTHR43867:SF5">
    <property type="entry name" value="GLUCANS BIOSYNTHESIS GLUCOSYLTRANSFERASE H"/>
    <property type="match status" value="1"/>
</dbReference>
<dbReference type="NCBIfam" id="NF003962">
    <property type="entry name" value="PRK05454.2-5"/>
    <property type="match status" value="1"/>
</dbReference>
<dbReference type="SUPFAM" id="SSF53448">
    <property type="entry name" value="Nucleotide-diphospho-sugar transferases"/>
    <property type="match status" value="1"/>
</dbReference>
<feature type="transmembrane region" description="Helical" evidence="12">
    <location>
        <begin position="411"/>
        <end position="436"/>
    </location>
</feature>
<feature type="domain" description="Glycosyltransferase 2-like" evidence="13">
    <location>
        <begin position="240"/>
        <end position="434"/>
    </location>
</feature>
<dbReference type="RefSeq" id="WP_238205211.1">
    <property type="nucleotide sequence ID" value="NZ_BPQE01000021.1"/>
</dbReference>
<keyword evidence="8 12" id="KW-0808">Transferase</keyword>
<dbReference type="Gene3D" id="3.90.550.10">
    <property type="entry name" value="Spore Coat Polysaccharide Biosynthesis Protein SpsA, Chain A"/>
    <property type="match status" value="1"/>
</dbReference>
<evidence type="ECO:0000256" key="6">
    <source>
        <dbReference type="ARBA" id="ARBA00022519"/>
    </source>
</evidence>
<protein>
    <recommendedName>
        <fullName evidence="4 12">Glucans biosynthesis glucosyltransferase H</fullName>
        <ecNumber evidence="12">2.4.1.-</ecNumber>
    </recommendedName>
</protein>
<comment type="pathway">
    <text evidence="2 12">Glycan metabolism; osmoregulated periplasmic glucan (OPG) biosynthesis.</text>
</comment>
<gene>
    <name evidence="12" type="primary">opgH</name>
    <name evidence="14" type="ORF">QO012_004174</name>
</gene>
<feature type="transmembrane region" description="Helical" evidence="12">
    <location>
        <begin position="500"/>
        <end position="523"/>
    </location>
</feature>
<evidence type="ECO:0000256" key="4">
    <source>
        <dbReference type="ARBA" id="ARBA00020585"/>
    </source>
</evidence>
<evidence type="ECO:0000313" key="14">
    <source>
        <dbReference type="EMBL" id="MDQ0449652.1"/>
    </source>
</evidence>
<keyword evidence="11 12" id="KW-0472">Membrane</keyword>
<dbReference type="HAMAP" id="MF_01072">
    <property type="entry name" value="MdoH_OpgH"/>
    <property type="match status" value="1"/>
</dbReference>
<keyword evidence="6" id="KW-0997">Cell inner membrane</keyword>
<dbReference type="InterPro" id="IPR001173">
    <property type="entry name" value="Glyco_trans_2-like"/>
</dbReference>
<comment type="caution">
    <text evidence="14">The sequence shown here is derived from an EMBL/GenBank/DDBJ whole genome shotgun (WGS) entry which is preliminary data.</text>
</comment>
<accession>A0ABU0I6C7</accession>
<comment type="function">
    <text evidence="12">Involved in the biosynthesis of osmoregulated periplasmic glucans (OPGs).</text>
</comment>
<evidence type="ECO:0000256" key="10">
    <source>
        <dbReference type="ARBA" id="ARBA00022989"/>
    </source>
</evidence>